<feature type="compositionally biased region" description="Gly residues" evidence="1">
    <location>
        <begin position="43"/>
        <end position="66"/>
    </location>
</feature>
<dbReference type="RefSeq" id="WP_286214590.1">
    <property type="nucleotide sequence ID" value="NZ_AP027736.1"/>
</dbReference>
<protein>
    <submittedName>
        <fullName evidence="3">Uncharacterized protein</fullName>
    </submittedName>
</protein>
<dbReference type="EMBL" id="BAABRR010000003">
    <property type="protein sequence ID" value="GAA5518411.1"/>
    <property type="molecule type" value="Genomic_DNA"/>
</dbReference>
<evidence type="ECO:0000313" key="4">
    <source>
        <dbReference type="Proteomes" id="UP001426770"/>
    </source>
</evidence>
<name>A0ABP9WH24_9MICO</name>
<evidence type="ECO:0000256" key="1">
    <source>
        <dbReference type="SAM" id="MobiDB-lite"/>
    </source>
</evidence>
<organism evidence="3 4">
    <name type="scientific">Demequina sediminis</name>
    <dbReference type="NCBI Taxonomy" id="1930058"/>
    <lineage>
        <taxon>Bacteria</taxon>
        <taxon>Bacillati</taxon>
        <taxon>Actinomycetota</taxon>
        <taxon>Actinomycetes</taxon>
        <taxon>Micrococcales</taxon>
        <taxon>Demequinaceae</taxon>
        <taxon>Demequina</taxon>
    </lineage>
</organism>
<evidence type="ECO:0000256" key="2">
    <source>
        <dbReference type="SAM" id="SignalP"/>
    </source>
</evidence>
<reference evidence="3 4" key="1">
    <citation type="submission" date="2024-02" db="EMBL/GenBank/DDBJ databases">
        <title>Lysinimicrobium sediminis NBRC 112286.</title>
        <authorList>
            <person name="Ichikawa N."/>
            <person name="Katano-Makiyama Y."/>
            <person name="Hidaka K."/>
        </authorList>
    </citation>
    <scope>NUCLEOTIDE SEQUENCE [LARGE SCALE GENOMIC DNA]</scope>
    <source>
        <strain evidence="3 4">NBRC 112286</strain>
    </source>
</reference>
<proteinExistence type="predicted"/>
<gene>
    <name evidence="3" type="ORF">Lsed01_00838</name>
</gene>
<sequence length="467" mass="49324">MNKDANLGKRITRGVIALIGGVALALVGSTAFAGTEFGGGVGTDGGGGGTSNPGTGGGGGNSGGGTTNPPPTNYVFATFTREGNIATNCPASAIGYRISYRSTTDYFASNNALWNYVAHGAELDILPDYVEFRGISCIYPPSHRDVTVRVVLDANIAIQQVQPEEKTLRTASATTRWGNGERTLAAAYDSDSAQAAVSTSITEFGRYQLAGTARAQYVTIRTYSSNTDQFGNTYEDEVINTGAIFNASVTNARGQLDCANGWSNDWLPGSWNYEYADCAPTSTTNTPAYQCVADDGPAVTINGEARTSAALFRNGEANPVTFAAVRPSGLSNLHAERTRWTRNEDGSPWRAEAGRKLSVANANFKLSRQEKGQQLFINDTASAWNSGIITDLYVHGTWASGNGLPNVVTPHYSYQGTRQVESVTITGVNSDGSWETTSSTQNVTAMALCDGTPLSVEFVRAVSGPGK</sequence>
<accession>A0ABP9WH24</accession>
<keyword evidence="2" id="KW-0732">Signal</keyword>
<dbReference type="Proteomes" id="UP001426770">
    <property type="component" value="Unassembled WGS sequence"/>
</dbReference>
<feature type="signal peptide" evidence="2">
    <location>
        <begin position="1"/>
        <end position="33"/>
    </location>
</feature>
<keyword evidence="4" id="KW-1185">Reference proteome</keyword>
<feature type="region of interest" description="Disordered" evidence="1">
    <location>
        <begin position="43"/>
        <end position="72"/>
    </location>
</feature>
<comment type="caution">
    <text evidence="3">The sequence shown here is derived from an EMBL/GenBank/DDBJ whole genome shotgun (WGS) entry which is preliminary data.</text>
</comment>
<evidence type="ECO:0000313" key="3">
    <source>
        <dbReference type="EMBL" id="GAA5518411.1"/>
    </source>
</evidence>
<feature type="chain" id="PRO_5047283701" evidence="2">
    <location>
        <begin position="34"/>
        <end position="467"/>
    </location>
</feature>